<evidence type="ECO:0008006" key="4">
    <source>
        <dbReference type="Google" id="ProtNLM"/>
    </source>
</evidence>
<dbReference type="InParanoid" id="D8PSR3"/>
<dbReference type="eggNOG" id="ENOG502QQ86">
    <property type="taxonomic scope" value="Eukaryota"/>
</dbReference>
<dbReference type="SUPFAM" id="SSF50998">
    <property type="entry name" value="Quinoprotein alcohol dehydrogenase-like"/>
    <property type="match status" value="1"/>
</dbReference>
<feature type="region of interest" description="Disordered" evidence="1">
    <location>
        <begin position="192"/>
        <end position="220"/>
    </location>
</feature>
<gene>
    <name evidence="2" type="ORF">SCHCODRAFT_105837</name>
</gene>
<dbReference type="EMBL" id="GL377303">
    <property type="protein sequence ID" value="EFJ01183.1"/>
    <property type="molecule type" value="Genomic_DNA"/>
</dbReference>
<dbReference type="InterPro" id="IPR015943">
    <property type="entry name" value="WD40/YVTN_repeat-like_dom_sf"/>
</dbReference>
<keyword evidence="3" id="KW-1185">Reference proteome</keyword>
<protein>
    <recommendedName>
        <fullName evidence="4">WD40 repeat-like protein</fullName>
    </recommendedName>
</protein>
<dbReference type="SMART" id="SM00320">
    <property type="entry name" value="WD40"/>
    <property type="match status" value="2"/>
</dbReference>
<evidence type="ECO:0000313" key="3">
    <source>
        <dbReference type="Proteomes" id="UP000007431"/>
    </source>
</evidence>
<dbReference type="VEuPathDB" id="FungiDB:SCHCODRAFT_01119300"/>
<dbReference type="Gene3D" id="2.130.10.10">
    <property type="entry name" value="YVTN repeat-like/Quinoprotein amine dehydrogenase"/>
    <property type="match status" value="1"/>
</dbReference>
<feature type="region of interest" description="Disordered" evidence="1">
    <location>
        <begin position="1"/>
        <end position="29"/>
    </location>
</feature>
<accession>D8PSR3</accession>
<feature type="non-terminal residue" evidence="2">
    <location>
        <position position="478"/>
    </location>
</feature>
<dbReference type="Proteomes" id="UP000007431">
    <property type="component" value="Unassembled WGS sequence"/>
</dbReference>
<dbReference type="AlphaFoldDB" id="D8PSR3"/>
<name>D8PSR3_SCHCM</name>
<proteinExistence type="predicted"/>
<feature type="region of interest" description="Disordered" evidence="1">
    <location>
        <begin position="358"/>
        <end position="384"/>
    </location>
</feature>
<dbReference type="InterPro" id="IPR001680">
    <property type="entry name" value="WD40_rpt"/>
</dbReference>
<evidence type="ECO:0000256" key="1">
    <source>
        <dbReference type="SAM" id="MobiDB-lite"/>
    </source>
</evidence>
<organism evidence="3">
    <name type="scientific">Schizophyllum commune (strain H4-8 / FGSC 9210)</name>
    <name type="common">Split gill fungus</name>
    <dbReference type="NCBI Taxonomy" id="578458"/>
    <lineage>
        <taxon>Eukaryota</taxon>
        <taxon>Fungi</taxon>
        <taxon>Dikarya</taxon>
        <taxon>Basidiomycota</taxon>
        <taxon>Agaricomycotina</taxon>
        <taxon>Agaricomycetes</taxon>
        <taxon>Agaricomycetidae</taxon>
        <taxon>Agaricales</taxon>
        <taxon>Schizophyllaceae</taxon>
        <taxon>Schizophyllum</taxon>
    </lineage>
</organism>
<reference evidence="2 3" key="1">
    <citation type="journal article" date="2010" name="Nat. Biotechnol.">
        <title>Genome sequence of the model mushroom Schizophyllum commune.</title>
        <authorList>
            <person name="Ohm R.A."/>
            <person name="de Jong J.F."/>
            <person name="Lugones L.G."/>
            <person name="Aerts A."/>
            <person name="Kothe E."/>
            <person name="Stajich J.E."/>
            <person name="de Vries R.P."/>
            <person name="Record E."/>
            <person name="Levasseur A."/>
            <person name="Baker S.E."/>
            <person name="Bartholomew K.A."/>
            <person name="Coutinho P.M."/>
            <person name="Erdmann S."/>
            <person name="Fowler T.J."/>
            <person name="Gathman A.C."/>
            <person name="Lombard V."/>
            <person name="Henrissat B."/>
            <person name="Knabe N."/>
            <person name="Kuees U."/>
            <person name="Lilly W.W."/>
            <person name="Lindquist E."/>
            <person name="Lucas S."/>
            <person name="Magnuson J.K."/>
            <person name="Piumi F."/>
            <person name="Raudaskoski M."/>
            <person name="Salamov A."/>
            <person name="Schmutz J."/>
            <person name="Schwarze F.W.M.R."/>
            <person name="vanKuyk P.A."/>
            <person name="Horton J.S."/>
            <person name="Grigoriev I.V."/>
            <person name="Woesten H.A.B."/>
        </authorList>
    </citation>
    <scope>NUCLEOTIDE SEQUENCE [LARGE SCALE GENOMIC DNA]</scope>
    <source>
        <strain evidence="3">H4-8 / FGSC 9210</strain>
    </source>
</reference>
<dbReference type="InterPro" id="IPR011047">
    <property type="entry name" value="Quinoprotein_ADH-like_sf"/>
</dbReference>
<feature type="region of interest" description="Disordered" evidence="1">
    <location>
        <begin position="72"/>
        <end position="120"/>
    </location>
</feature>
<feature type="compositionally biased region" description="Polar residues" evidence="1">
    <location>
        <begin position="367"/>
        <end position="384"/>
    </location>
</feature>
<sequence>MLPQSTLRRYTVDEESDSPMNSPAATADDATAFAIDAAPSMGDAIPPGSIGDANPTTTAAATSTNEAIPATISAAPSATETTPTTTDATQTVNDAAPTTSDAAPTPNKAAPTTIDTTSLTTDAPPPALTLHTPAQITALALVPHDICADTLIAGSADGTLRVYDLTHGKVLRAVRGLGDEVASIAIVVPDKKGKDTGKDKGKGTDKDKGKGADTDKGKGADKESSLRAWVACGRKVLHFDLSPSAPMLQTAKDAAAAVDVCEEDEGDAVNGLALLPRGTHLAFCTDAGAKIKRKAFECAFLLSITPTLSCLSPSHILAFIPPVRPHAFALTLFHSPSPLPYPNSLLFTPPHPLHSPFSPPLPAYPAQNLTPTNSNSPSPTKTQQINQQLASTLHPVPHRPRELVSGGYDCQMVLHDWEAGGVLGRGEVGGESAFLSGSKERGWEGVKEGTEGEGGVGITCEECGKGVKVWAGEGAKAL</sequence>
<dbReference type="HOGENOM" id="CLU_571279_0_0_1"/>
<dbReference type="STRING" id="578458.D8PSR3"/>
<evidence type="ECO:0000313" key="2">
    <source>
        <dbReference type="EMBL" id="EFJ01183.1"/>
    </source>
</evidence>